<name>A0A0A8Z244_ARUDO</name>
<dbReference type="AlphaFoldDB" id="A0A0A8Z244"/>
<evidence type="ECO:0000313" key="1">
    <source>
        <dbReference type="EMBL" id="JAD32876.1"/>
    </source>
</evidence>
<sequence length="74" mass="8978">MINHLIELVHSIPRPTHFAKCIHYCYIVDYVRVHSLLPHFFERKHSLIHQSMLSICIDQYVENMVVRYNTILYH</sequence>
<proteinExistence type="predicted"/>
<reference evidence="1" key="2">
    <citation type="journal article" date="2015" name="Data Brief">
        <title>Shoot transcriptome of the giant reed, Arundo donax.</title>
        <authorList>
            <person name="Barrero R.A."/>
            <person name="Guerrero F.D."/>
            <person name="Moolhuijzen P."/>
            <person name="Goolsby J.A."/>
            <person name="Tidwell J."/>
            <person name="Bellgard S.E."/>
            <person name="Bellgard M.I."/>
        </authorList>
    </citation>
    <scope>NUCLEOTIDE SEQUENCE</scope>
    <source>
        <tissue evidence="1">Shoot tissue taken approximately 20 cm above the soil surface</tissue>
    </source>
</reference>
<accession>A0A0A8Z244</accession>
<protein>
    <submittedName>
        <fullName evidence="1">Uncharacterized protein</fullName>
    </submittedName>
</protein>
<reference evidence="1" key="1">
    <citation type="submission" date="2014-09" db="EMBL/GenBank/DDBJ databases">
        <authorList>
            <person name="Magalhaes I.L.F."/>
            <person name="Oliveira U."/>
            <person name="Santos F.R."/>
            <person name="Vidigal T.H.D.A."/>
            <person name="Brescovit A.D."/>
            <person name="Santos A.J."/>
        </authorList>
    </citation>
    <scope>NUCLEOTIDE SEQUENCE</scope>
    <source>
        <tissue evidence="1">Shoot tissue taken approximately 20 cm above the soil surface</tissue>
    </source>
</reference>
<organism evidence="1">
    <name type="scientific">Arundo donax</name>
    <name type="common">Giant reed</name>
    <name type="synonym">Donax arundinaceus</name>
    <dbReference type="NCBI Taxonomy" id="35708"/>
    <lineage>
        <taxon>Eukaryota</taxon>
        <taxon>Viridiplantae</taxon>
        <taxon>Streptophyta</taxon>
        <taxon>Embryophyta</taxon>
        <taxon>Tracheophyta</taxon>
        <taxon>Spermatophyta</taxon>
        <taxon>Magnoliopsida</taxon>
        <taxon>Liliopsida</taxon>
        <taxon>Poales</taxon>
        <taxon>Poaceae</taxon>
        <taxon>PACMAD clade</taxon>
        <taxon>Arundinoideae</taxon>
        <taxon>Arundineae</taxon>
        <taxon>Arundo</taxon>
    </lineage>
</organism>
<dbReference type="EMBL" id="GBRH01265019">
    <property type="protein sequence ID" value="JAD32876.1"/>
    <property type="molecule type" value="Transcribed_RNA"/>
</dbReference>